<dbReference type="AlphaFoldDB" id="A0A395IXK4"/>
<dbReference type="InterPro" id="IPR035969">
    <property type="entry name" value="Rab-GAP_TBC_sf"/>
</dbReference>
<evidence type="ECO:0000256" key="1">
    <source>
        <dbReference type="SAM" id="MobiDB-lite"/>
    </source>
</evidence>
<organism evidence="2 3">
    <name type="scientific">Monilinia fructigena</name>
    <dbReference type="NCBI Taxonomy" id="38457"/>
    <lineage>
        <taxon>Eukaryota</taxon>
        <taxon>Fungi</taxon>
        <taxon>Dikarya</taxon>
        <taxon>Ascomycota</taxon>
        <taxon>Pezizomycotina</taxon>
        <taxon>Leotiomycetes</taxon>
        <taxon>Helotiales</taxon>
        <taxon>Sclerotiniaceae</taxon>
        <taxon>Monilinia</taxon>
    </lineage>
</organism>
<dbReference type="EMBL" id="QKRW01000011">
    <property type="protein sequence ID" value="RAL65020.1"/>
    <property type="molecule type" value="Genomic_DNA"/>
</dbReference>
<feature type="region of interest" description="Disordered" evidence="1">
    <location>
        <begin position="76"/>
        <end position="129"/>
    </location>
</feature>
<keyword evidence="3" id="KW-1185">Reference proteome</keyword>
<evidence type="ECO:0000313" key="3">
    <source>
        <dbReference type="Proteomes" id="UP000249056"/>
    </source>
</evidence>
<evidence type="ECO:0000313" key="2">
    <source>
        <dbReference type="EMBL" id="RAL65020.1"/>
    </source>
</evidence>
<dbReference type="OrthoDB" id="294251at2759"/>
<feature type="region of interest" description="Disordered" evidence="1">
    <location>
        <begin position="34"/>
        <end position="53"/>
    </location>
</feature>
<proteinExistence type="predicted"/>
<accession>A0A395IXK4</accession>
<name>A0A395IXK4_9HELO</name>
<dbReference type="SUPFAM" id="SSF47923">
    <property type="entry name" value="Ypt/Rab-GAP domain of gyp1p"/>
    <property type="match status" value="1"/>
</dbReference>
<sequence>MYEGGFLDSGVEDNDLEDKLLEIGAEVNSRASYQEEIFDEDDEVRPMSPSSERRYSKIEEAMDDFLKCFHVEPADAQNLAATPNPTPGDLSGSGELDGAGMSHEDGEDALEPHAATPPPELPSDPARDRYGFKKKTQYVSLEEYEAWSGPYNEYVERRRKKWVLLLKDHNLITDKPIRFPPKSAKVKRFVRKGIPPDWRGEAWFWYAGGPAMVSKHYGVYDSLVKQAAAGGVKSNG</sequence>
<protein>
    <submittedName>
        <fullName evidence="2">Uncharacterized protein</fullName>
    </submittedName>
</protein>
<comment type="caution">
    <text evidence="2">The sequence shown here is derived from an EMBL/GenBank/DDBJ whole genome shotgun (WGS) entry which is preliminary data.</text>
</comment>
<gene>
    <name evidence="2" type="ORF">DID88_001128</name>
</gene>
<dbReference type="Proteomes" id="UP000249056">
    <property type="component" value="Unassembled WGS sequence"/>
</dbReference>
<reference evidence="2 3" key="1">
    <citation type="submission" date="2018-06" db="EMBL/GenBank/DDBJ databases">
        <title>Genome Sequence of the Brown Rot Fungal Pathogen Monilinia fructigena.</title>
        <authorList>
            <person name="Landi L."/>
            <person name="De Miccolis Angelini R.M."/>
            <person name="Pollastro S."/>
            <person name="Abate D."/>
            <person name="Faretra F."/>
            <person name="Romanazzi G."/>
        </authorList>
    </citation>
    <scope>NUCLEOTIDE SEQUENCE [LARGE SCALE GENOMIC DNA]</scope>
    <source>
        <strain evidence="2 3">Mfrg269</strain>
    </source>
</reference>